<comment type="caution">
    <text evidence="2">The sequence shown here is derived from an EMBL/GenBank/DDBJ whole genome shotgun (WGS) entry which is preliminary data.</text>
</comment>
<gene>
    <name evidence="2" type="ORF">PMAYCL1PPCAC_03898</name>
</gene>
<dbReference type="EMBL" id="BTRK01000001">
    <property type="protein sequence ID" value="GMR33703.1"/>
    <property type="molecule type" value="Genomic_DNA"/>
</dbReference>
<evidence type="ECO:0000313" key="2">
    <source>
        <dbReference type="EMBL" id="GMR33703.1"/>
    </source>
</evidence>
<evidence type="ECO:0000313" key="3">
    <source>
        <dbReference type="Proteomes" id="UP001328107"/>
    </source>
</evidence>
<keyword evidence="1" id="KW-0472">Membrane</keyword>
<keyword evidence="1" id="KW-0812">Transmembrane</keyword>
<name>A0AAN4Z815_9BILA</name>
<keyword evidence="3" id="KW-1185">Reference proteome</keyword>
<feature type="transmembrane region" description="Helical" evidence="1">
    <location>
        <begin position="74"/>
        <end position="95"/>
    </location>
</feature>
<evidence type="ECO:0008006" key="4">
    <source>
        <dbReference type="Google" id="ProtNLM"/>
    </source>
</evidence>
<reference evidence="3" key="1">
    <citation type="submission" date="2022-10" db="EMBL/GenBank/DDBJ databases">
        <title>Genome assembly of Pristionchus species.</title>
        <authorList>
            <person name="Yoshida K."/>
            <person name="Sommer R.J."/>
        </authorList>
    </citation>
    <scope>NUCLEOTIDE SEQUENCE [LARGE SCALE GENOMIC DNA]</scope>
    <source>
        <strain evidence="3">RS5460</strain>
    </source>
</reference>
<protein>
    <recommendedName>
        <fullName evidence="4">G protein-coupled receptor</fullName>
    </recommendedName>
</protein>
<feature type="non-terminal residue" evidence="2">
    <location>
        <position position="1"/>
    </location>
</feature>
<proteinExistence type="predicted"/>
<dbReference type="Proteomes" id="UP001328107">
    <property type="component" value="Unassembled WGS sequence"/>
</dbReference>
<organism evidence="2 3">
    <name type="scientific">Pristionchus mayeri</name>
    <dbReference type="NCBI Taxonomy" id="1317129"/>
    <lineage>
        <taxon>Eukaryota</taxon>
        <taxon>Metazoa</taxon>
        <taxon>Ecdysozoa</taxon>
        <taxon>Nematoda</taxon>
        <taxon>Chromadorea</taxon>
        <taxon>Rhabditida</taxon>
        <taxon>Rhabditina</taxon>
        <taxon>Diplogasteromorpha</taxon>
        <taxon>Diplogasteroidea</taxon>
        <taxon>Neodiplogasteridae</taxon>
        <taxon>Pristionchus</taxon>
    </lineage>
</organism>
<accession>A0AAN4Z815</accession>
<sequence>FVIQILVTIPVVFAMQYESLKIACSAFVAVQEAFSLMLLRSCKRKSEHYYITKFATVNLNSRFEVRGVIELTRAILPICAMALTVKAIFFILTLLSEYGDDNYSNDMHFLLRFV</sequence>
<keyword evidence="1" id="KW-1133">Transmembrane helix</keyword>
<feature type="non-terminal residue" evidence="2">
    <location>
        <position position="114"/>
    </location>
</feature>
<evidence type="ECO:0000256" key="1">
    <source>
        <dbReference type="SAM" id="Phobius"/>
    </source>
</evidence>
<dbReference type="AlphaFoldDB" id="A0AAN4Z815"/>